<dbReference type="Proteomes" id="UP001501822">
    <property type="component" value="Unassembled WGS sequence"/>
</dbReference>
<dbReference type="Pfam" id="PF11796">
    <property type="entry name" value="DUF3323"/>
    <property type="match status" value="1"/>
</dbReference>
<comment type="caution">
    <text evidence="3">The sequence shown here is derived from an EMBL/GenBank/DDBJ whole genome shotgun (WGS) entry which is preliminary data.</text>
</comment>
<gene>
    <name evidence="3" type="ORF">GCM10010151_27800</name>
</gene>
<name>A0ABP3G816_9ACTN</name>
<dbReference type="Pfam" id="PF09664">
    <property type="entry name" value="DUF2399"/>
    <property type="match status" value="1"/>
</dbReference>
<evidence type="ECO:0000259" key="2">
    <source>
        <dbReference type="Pfam" id="PF11796"/>
    </source>
</evidence>
<evidence type="ECO:0008006" key="5">
    <source>
        <dbReference type="Google" id="ProtNLM"/>
    </source>
</evidence>
<dbReference type="InterPro" id="IPR024466">
    <property type="entry name" value="CHP02679_N"/>
</dbReference>
<dbReference type="RefSeq" id="WP_252807123.1">
    <property type="nucleotide sequence ID" value="NZ_BAAABM010000017.1"/>
</dbReference>
<reference evidence="4" key="1">
    <citation type="journal article" date="2019" name="Int. J. Syst. Evol. Microbiol.">
        <title>The Global Catalogue of Microorganisms (GCM) 10K type strain sequencing project: providing services to taxonomists for standard genome sequencing and annotation.</title>
        <authorList>
            <consortium name="The Broad Institute Genomics Platform"/>
            <consortium name="The Broad Institute Genome Sequencing Center for Infectious Disease"/>
            <person name="Wu L."/>
            <person name="Ma J."/>
        </authorList>
    </citation>
    <scope>NUCLEOTIDE SEQUENCE [LARGE SCALE GENOMIC DNA]</scope>
    <source>
        <strain evidence="4">JCM 3146</strain>
    </source>
</reference>
<protein>
    <recommendedName>
        <fullName evidence="5">TIGR02679 family protein</fullName>
    </recommendedName>
</protein>
<evidence type="ECO:0000313" key="3">
    <source>
        <dbReference type="EMBL" id="GAA0336582.1"/>
    </source>
</evidence>
<evidence type="ECO:0000313" key="4">
    <source>
        <dbReference type="Proteomes" id="UP001501822"/>
    </source>
</evidence>
<feature type="domain" description="Conserved hypothetical protein CHP02679 N terminus" evidence="2">
    <location>
        <begin position="32"/>
        <end position="224"/>
    </location>
</feature>
<organism evidence="3 4">
    <name type="scientific">Actinoallomurus spadix</name>
    <dbReference type="NCBI Taxonomy" id="79912"/>
    <lineage>
        <taxon>Bacteria</taxon>
        <taxon>Bacillati</taxon>
        <taxon>Actinomycetota</taxon>
        <taxon>Actinomycetes</taxon>
        <taxon>Streptosporangiales</taxon>
        <taxon>Thermomonosporaceae</taxon>
        <taxon>Actinoallomurus</taxon>
    </lineage>
</organism>
<dbReference type="NCBIfam" id="TIGR02679">
    <property type="entry name" value="TIGR02679 family protein"/>
    <property type="match status" value="1"/>
</dbReference>
<dbReference type="EMBL" id="BAAABM010000017">
    <property type="protein sequence ID" value="GAA0336582.1"/>
    <property type="molecule type" value="Genomic_DNA"/>
</dbReference>
<feature type="domain" description="DUF2399" evidence="1">
    <location>
        <begin position="257"/>
        <end position="393"/>
    </location>
</feature>
<sequence length="398" mass="42612">MGTLDELREAEWRRLLAAARRRLTTTGGEPVGVIALTDPSADERRLVARITDSPPNGPLARRLTVAMSDLDRMLRRTYGTGLLAALAWIDAPRPPEGMAAALRAALGGRHAGEGWYSAWLGGLSRDGTAARLVRQGRGGLFAQAAAVLDRLPAEDLPLPVLAEWATGDATALYATPLSDLVLRALRLWQGASQPSDRAAEHRIWNDAGVLVDDLTSQVLVLNLRVAEDHAVARWLGEAAAAGLPFRATLQQLMSGPLTPRAGEVFVCQSPAVVRAAAARLGPECAALVCTEGRASVACRRLLSAAAAAGARIRWHGDFDWAALRMTAAAVHRYAALPWRMGAEDYLEAVRVARDPLRGARAATPWDERLAVEMVREGCAVREDRLVPVLLEDLPAGAA</sequence>
<dbReference type="InterPro" id="IPR024465">
    <property type="entry name" value="DUF2399"/>
</dbReference>
<accession>A0ABP3G816</accession>
<proteinExistence type="predicted"/>
<keyword evidence="4" id="KW-1185">Reference proteome</keyword>
<dbReference type="InterPro" id="IPR013495">
    <property type="entry name" value="CHP02679"/>
</dbReference>
<evidence type="ECO:0000259" key="1">
    <source>
        <dbReference type="Pfam" id="PF09664"/>
    </source>
</evidence>